<dbReference type="CDD" id="cd00093">
    <property type="entry name" value="HTH_XRE"/>
    <property type="match status" value="1"/>
</dbReference>
<dbReference type="SUPFAM" id="SSF47413">
    <property type="entry name" value="lambda repressor-like DNA-binding domains"/>
    <property type="match status" value="1"/>
</dbReference>
<dbReference type="PANTHER" id="PTHR46558:SF4">
    <property type="entry name" value="DNA-BIDING PHAGE PROTEIN"/>
    <property type="match status" value="1"/>
</dbReference>
<keyword evidence="2" id="KW-1133">Transmembrane helix</keyword>
<feature type="transmembrane region" description="Helical" evidence="2">
    <location>
        <begin position="183"/>
        <end position="205"/>
    </location>
</feature>
<dbReference type="InterPro" id="IPR001387">
    <property type="entry name" value="Cro/C1-type_HTH"/>
</dbReference>
<feature type="transmembrane region" description="Helical" evidence="2">
    <location>
        <begin position="99"/>
        <end position="120"/>
    </location>
</feature>
<sequence length="211" mass="24652">MFKKIVYYIFMNKYRVAELRKKRGWTQEVLAEKANITVRTIQRIENGTDVSLDTLASISNALLVPVSELFESIEEEAKEVEIMDMSKEQLIQLKYRQTITVSITLLVIAAILLVMSILGVEINELASGYSTTLSWLAWVSLLLLLIGLANYYLGVKLNETLDQKYPLTKGIKLKEKKERFENFWQFFSIYWWMIFPIFGFITWFISFFNSL</sequence>
<dbReference type="EMBL" id="LKLS01000212">
    <property type="protein sequence ID" value="KSU14402.1"/>
    <property type="molecule type" value="Genomic_DNA"/>
</dbReference>
<dbReference type="Proteomes" id="UP000053612">
    <property type="component" value="Unassembled WGS sequence"/>
</dbReference>
<dbReference type="AlphaFoldDB" id="A0A0V8DLG6"/>
<comment type="caution">
    <text evidence="4">The sequence shown here is derived from an EMBL/GenBank/DDBJ whole genome shotgun (WGS) entry which is preliminary data.</text>
</comment>
<protein>
    <recommendedName>
        <fullName evidence="3">HTH cro/C1-type domain-containing protein</fullName>
    </recommendedName>
</protein>
<accession>A0A0V8DLG6</accession>
<feature type="transmembrane region" description="Helical" evidence="2">
    <location>
        <begin position="132"/>
        <end position="153"/>
    </location>
</feature>
<keyword evidence="2" id="KW-0812">Transmembrane</keyword>
<keyword evidence="1" id="KW-0238">DNA-binding</keyword>
<dbReference type="Pfam" id="PF01381">
    <property type="entry name" value="HTH_3"/>
    <property type="match status" value="1"/>
</dbReference>
<dbReference type="InterPro" id="IPR010982">
    <property type="entry name" value="Lambda_DNA-bd_dom_sf"/>
</dbReference>
<name>A0A0V8DLG6_LACLL</name>
<gene>
    <name evidence="4" type="ORF">LMG9449_2557</name>
</gene>
<reference evidence="5" key="1">
    <citation type="submission" date="2015-10" db="EMBL/GenBank/DDBJ databases">
        <title>Draft Genome Sequences of 11 Lactococcus lactis subspecies cremoris strains.</title>
        <authorList>
            <person name="Wels M."/>
            <person name="Backus L."/>
            <person name="Boekhorst J."/>
            <person name="Dijkstra A."/>
            <person name="Beerthuizen M."/>
            <person name="Kelly W."/>
            <person name="Siezen R."/>
            <person name="Bachmann H."/>
            <person name="Van Hijum S."/>
        </authorList>
    </citation>
    <scope>NUCLEOTIDE SEQUENCE [LARGE SCALE GENOMIC DNA]</scope>
    <source>
        <strain evidence="5">LMG9449</strain>
    </source>
</reference>
<organism evidence="4 5">
    <name type="scientific">Lactococcus lactis subsp. lactis</name>
    <name type="common">Streptococcus lactis</name>
    <dbReference type="NCBI Taxonomy" id="1360"/>
    <lineage>
        <taxon>Bacteria</taxon>
        <taxon>Bacillati</taxon>
        <taxon>Bacillota</taxon>
        <taxon>Bacilli</taxon>
        <taxon>Lactobacillales</taxon>
        <taxon>Streptococcaceae</taxon>
        <taxon>Lactococcus</taxon>
    </lineage>
</organism>
<dbReference type="PATRIC" id="fig|1360.109.peg.2741"/>
<feature type="domain" description="HTH cro/C1-type" evidence="3">
    <location>
        <begin position="16"/>
        <end position="69"/>
    </location>
</feature>
<dbReference type="PROSITE" id="PS50943">
    <property type="entry name" value="HTH_CROC1"/>
    <property type="match status" value="1"/>
</dbReference>
<dbReference type="GO" id="GO:0003677">
    <property type="term" value="F:DNA binding"/>
    <property type="evidence" value="ECO:0007669"/>
    <property type="project" value="UniProtKB-KW"/>
</dbReference>
<evidence type="ECO:0000256" key="2">
    <source>
        <dbReference type="SAM" id="Phobius"/>
    </source>
</evidence>
<dbReference type="SMART" id="SM00530">
    <property type="entry name" value="HTH_XRE"/>
    <property type="match status" value="1"/>
</dbReference>
<keyword evidence="2" id="KW-0472">Membrane</keyword>
<evidence type="ECO:0000313" key="4">
    <source>
        <dbReference type="EMBL" id="KSU14402.1"/>
    </source>
</evidence>
<dbReference type="PANTHER" id="PTHR46558">
    <property type="entry name" value="TRACRIPTIONAL REGULATORY PROTEIN-RELATED-RELATED"/>
    <property type="match status" value="1"/>
</dbReference>
<proteinExistence type="predicted"/>
<evidence type="ECO:0000259" key="3">
    <source>
        <dbReference type="PROSITE" id="PS50943"/>
    </source>
</evidence>
<evidence type="ECO:0000256" key="1">
    <source>
        <dbReference type="ARBA" id="ARBA00023125"/>
    </source>
</evidence>
<dbReference type="Gene3D" id="1.10.260.40">
    <property type="entry name" value="lambda repressor-like DNA-binding domains"/>
    <property type="match status" value="1"/>
</dbReference>
<evidence type="ECO:0000313" key="5">
    <source>
        <dbReference type="Proteomes" id="UP000053612"/>
    </source>
</evidence>